<comment type="caution">
    <text evidence="1">The sequence shown here is derived from an EMBL/GenBank/DDBJ whole genome shotgun (WGS) entry which is preliminary data.</text>
</comment>
<keyword evidence="2" id="KW-1185">Reference proteome</keyword>
<sequence>MIVFRDEELCIHLSALCYYLTVSHIHSHTPLHSLYKNKSSDHSTTQWQTNTQKYSTVEL</sequence>
<protein>
    <submittedName>
        <fullName evidence="1">Uncharacterized protein</fullName>
    </submittedName>
</protein>
<dbReference type="EMBL" id="REGN01006372">
    <property type="protein sequence ID" value="RNA09778.1"/>
    <property type="molecule type" value="Genomic_DNA"/>
</dbReference>
<accession>A0A3M7QFP8</accession>
<evidence type="ECO:0000313" key="2">
    <source>
        <dbReference type="Proteomes" id="UP000276133"/>
    </source>
</evidence>
<gene>
    <name evidence="1" type="ORF">BpHYR1_011461</name>
</gene>
<organism evidence="1 2">
    <name type="scientific">Brachionus plicatilis</name>
    <name type="common">Marine rotifer</name>
    <name type="synonym">Brachionus muelleri</name>
    <dbReference type="NCBI Taxonomy" id="10195"/>
    <lineage>
        <taxon>Eukaryota</taxon>
        <taxon>Metazoa</taxon>
        <taxon>Spiralia</taxon>
        <taxon>Gnathifera</taxon>
        <taxon>Rotifera</taxon>
        <taxon>Eurotatoria</taxon>
        <taxon>Monogononta</taxon>
        <taxon>Pseudotrocha</taxon>
        <taxon>Ploima</taxon>
        <taxon>Brachionidae</taxon>
        <taxon>Brachionus</taxon>
    </lineage>
</organism>
<dbReference type="AlphaFoldDB" id="A0A3M7QFP8"/>
<proteinExistence type="predicted"/>
<evidence type="ECO:0000313" key="1">
    <source>
        <dbReference type="EMBL" id="RNA09778.1"/>
    </source>
</evidence>
<dbReference type="Proteomes" id="UP000276133">
    <property type="component" value="Unassembled WGS sequence"/>
</dbReference>
<reference evidence="1 2" key="1">
    <citation type="journal article" date="2018" name="Sci. Rep.">
        <title>Genomic signatures of local adaptation to the degree of environmental predictability in rotifers.</title>
        <authorList>
            <person name="Franch-Gras L."/>
            <person name="Hahn C."/>
            <person name="Garcia-Roger E.M."/>
            <person name="Carmona M.J."/>
            <person name="Serra M."/>
            <person name="Gomez A."/>
        </authorList>
    </citation>
    <scope>NUCLEOTIDE SEQUENCE [LARGE SCALE GENOMIC DNA]</scope>
    <source>
        <strain evidence="1">HYR1</strain>
    </source>
</reference>
<name>A0A3M7QFP8_BRAPC</name>